<name>A0A316C7H3_PSESE</name>
<protein>
    <recommendedName>
        <fullName evidence="4">Antitoxin VapB</fullName>
    </recommendedName>
</protein>
<dbReference type="EMBL" id="QGGG01000007">
    <property type="protein sequence ID" value="PWJ83997.1"/>
    <property type="molecule type" value="Genomic_DNA"/>
</dbReference>
<feature type="region of interest" description="Disordered" evidence="1">
    <location>
        <begin position="54"/>
        <end position="74"/>
    </location>
</feature>
<dbReference type="Proteomes" id="UP000245396">
    <property type="component" value="Unassembled WGS sequence"/>
</dbReference>
<organism evidence="2 3">
    <name type="scientific">Pseudaminobacter salicylatoxidans</name>
    <dbReference type="NCBI Taxonomy" id="93369"/>
    <lineage>
        <taxon>Bacteria</taxon>
        <taxon>Pseudomonadati</taxon>
        <taxon>Pseudomonadota</taxon>
        <taxon>Alphaproteobacteria</taxon>
        <taxon>Hyphomicrobiales</taxon>
        <taxon>Phyllobacteriaceae</taxon>
        <taxon>Pseudaminobacter</taxon>
    </lineage>
</organism>
<feature type="compositionally biased region" description="Basic and acidic residues" evidence="1">
    <location>
        <begin position="54"/>
        <end position="67"/>
    </location>
</feature>
<comment type="caution">
    <text evidence="2">The sequence shown here is derived from an EMBL/GenBank/DDBJ whole genome shotgun (WGS) entry which is preliminary data.</text>
</comment>
<accession>A0A316C7H3</accession>
<keyword evidence="3" id="KW-1185">Reference proteome</keyword>
<evidence type="ECO:0008006" key="4">
    <source>
        <dbReference type="Google" id="ProtNLM"/>
    </source>
</evidence>
<dbReference type="Pfam" id="PF07704">
    <property type="entry name" value="PSK_trans_fac"/>
    <property type="match status" value="1"/>
</dbReference>
<gene>
    <name evidence="2" type="ORF">C7441_107158</name>
</gene>
<dbReference type="AlphaFoldDB" id="A0A316C7H3"/>
<evidence type="ECO:0000313" key="3">
    <source>
        <dbReference type="Proteomes" id="UP000245396"/>
    </source>
</evidence>
<proteinExistence type="predicted"/>
<sequence length="74" mass="8411">MLVRRLARSRGIGITEAIREAAEEALAKDAMEEREEGLPLHQRLQPLLSRLDRLPRPQGATDKRFFDDLWGEGG</sequence>
<evidence type="ECO:0000313" key="2">
    <source>
        <dbReference type="EMBL" id="PWJ83997.1"/>
    </source>
</evidence>
<dbReference type="InterPro" id="IPR011660">
    <property type="entry name" value="VapB-like"/>
</dbReference>
<reference evidence="2 3" key="1">
    <citation type="submission" date="2018-05" db="EMBL/GenBank/DDBJ databases">
        <title>Genomic Encyclopedia of Type Strains, Phase IV (KMG-IV): sequencing the most valuable type-strain genomes for metagenomic binning, comparative biology and taxonomic classification.</title>
        <authorList>
            <person name="Goeker M."/>
        </authorList>
    </citation>
    <scope>NUCLEOTIDE SEQUENCE [LARGE SCALE GENOMIC DNA]</scope>
    <source>
        <strain evidence="2 3">DSM 6986</strain>
    </source>
</reference>
<evidence type="ECO:0000256" key="1">
    <source>
        <dbReference type="SAM" id="MobiDB-lite"/>
    </source>
</evidence>